<accession>A0A0G1G0R4</accession>
<organism evidence="2 3">
    <name type="scientific">Candidatus Nomurabacteria bacterium GW2011_GWA2_43_15</name>
    <dbReference type="NCBI Taxonomy" id="1618738"/>
    <lineage>
        <taxon>Bacteria</taxon>
        <taxon>Candidatus Nomuraibacteriota</taxon>
    </lineage>
</organism>
<evidence type="ECO:0000313" key="3">
    <source>
        <dbReference type="Proteomes" id="UP000034646"/>
    </source>
</evidence>
<dbReference type="Proteomes" id="UP000034646">
    <property type="component" value="Unassembled WGS sequence"/>
</dbReference>
<evidence type="ECO:0008006" key="4">
    <source>
        <dbReference type="Google" id="ProtNLM"/>
    </source>
</evidence>
<name>A0A0G1G0R4_9BACT</name>
<evidence type="ECO:0000256" key="1">
    <source>
        <dbReference type="SAM" id="Phobius"/>
    </source>
</evidence>
<keyword evidence="1" id="KW-0472">Membrane</keyword>
<feature type="transmembrane region" description="Helical" evidence="1">
    <location>
        <begin position="58"/>
        <end position="78"/>
    </location>
</feature>
<proteinExistence type="predicted"/>
<keyword evidence="1" id="KW-1133">Transmembrane helix</keyword>
<keyword evidence="1" id="KW-0812">Transmembrane</keyword>
<dbReference type="AlphaFoldDB" id="A0A0G1G0R4"/>
<sequence>MKIESLGKYLLNAYGIFLILVFIFTNFQFWQTIIWGSYPLILLLKSSPESIIYIEINFGLYGISIICVLAQGMILYYVGNIIRKLLQKHNPKDLEVSLSTSNRKIDPDIESKIEEAWNKVVKEAQEKGKVCYNGLSYRLNYLKESGKKIILDFATVEFKTRNGVKKIPGYFDLPEEFFVKGCFADGTVKTSDGYYLMIELSGKSMNENDTDLLGGIMETNFGMKTGQDIFDSLYAELEEEGGIHRKEIKKSYLRSVFLTYRTNVAFYFEVTLNIPLIELLERGIKDQDVKSLKGFSREEYLKVLKNHKSPSKHFVAEILDI</sequence>
<feature type="transmembrane region" description="Helical" evidence="1">
    <location>
        <begin position="12"/>
        <end position="38"/>
    </location>
</feature>
<gene>
    <name evidence="2" type="ORF">UV76_C0007G0040</name>
</gene>
<protein>
    <recommendedName>
        <fullName evidence="4">Nudix hydrolase domain-containing protein</fullName>
    </recommendedName>
</protein>
<comment type="caution">
    <text evidence="2">The sequence shown here is derived from an EMBL/GenBank/DDBJ whole genome shotgun (WGS) entry which is preliminary data.</text>
</comment>
<reference evidence="2 3" key="1">
    <citation type="journal article" date="2015" name="Nature">
        <title>rRNA introns, odd ribosomes, and small enigmatic genomes across a large radiation of phyla.</title>
        <authorList>
            <person name="Brown C.T."/>
            <person name="Hug L.A."/>
            <person name="Thomas B.C."/>
            <person name="Sharon I."/>
            <person name="Castelle C.J."/>
            <person name="Singh A."/>
            <person name="Wilkins M.J."/>
            <person name="Williams K.H."/>
            <person name="Banfield J.F."/>
        </authorList>
    </citation>
    <scope>NUCLEOTIDE SEQUENCE [LARGE SCALE GENOMIC DNA]</scope>
</reference>
<dbReference type="EMBL" id="LCFS01000007">
    <property type="protein sequence ID" value="KKT00832.1"/>
    <property type="molecule type" value="Genomic_DNA"/>
</dbReference>
<evidence type="ECO:0000313" key="2">
    <source>
        <dbReference type="EMBL" id="KKT00832.1"/>
    </source>
</evidence>